<keyword evidence="3" id="KW-1185">Reference proteome</keyword>
<reference evidence="2" key="2">
    <citation type="submission" date="2017-02" db="EMBL/GenBank/DDBJ databases">
        <title>Sunflower complete genome.</title>
        <authorList>
            <person name="Langlade N."/>
            <person name="Munos S."/>
        </authorList>
    </citation>
    <scope>NUCLEOTIDE SEQUENCE [LARGE SCALE GENOMIC DNA]</scope>
    <source>
        <tissue evidence="2">Leaves</tissue>
    </source>
</reference>
<dbReference type="EC" id="4.2.1.11" evidence="1"/>
<sequence>MGSTGRATISSGTSTGVYKAYDLRDEGSDYLGKVVSKVRTNSLASGRLVLEKGWYINPSRFGIYLLAQCLSSQVESGPLSSMNSGPYGTFIGVYEGHGGPETSRFVNENLFANLKRFASEDQDMSANVIKI</sequence>
<dbReference type="EMBL" id="CM007898">
    <property type="protein sequence ID" value="OTG13899.1"/>
    <property type="molecule type" value="Genomic_DNA"/>
</dbReference>
<dbReference type="Proteomes" id="UP000215914">
    <property type="component" value="Chromosome 9"/>
</dbReference>
<dbReference type="Gene3D" id="3.60.40.10">
    <property type="entry name" value="PPM-type phosphatase domain"/>
    <property type="match status" value="1"/>
</dbReference>
<name>A0A251TT12_HELAN</name>
<organism evidence="2 3">
    <name type="scientific">Helianthus annuus</name>
    <name type="common">Common sunflower</name>
    <dbReference type="NCBI Taxonomy" id="4232"/>
    <lineage>
        <taxon>Eukaryota</taxon>
        <taxon>Viridiplantae</taxon>
        <taxon>Streptophyta</taxon>
        <taxon>Embryophyta</taxon>
        <taxon>Tracheophyta</taxon>
        <taxon>Spermatophyta</taxon>
        <taxon>Magnoliopsida</taxon>
        <taxon>eudicotyledons</taxon>
        <taxon>Gunneridae</taxon>
        <taxon>Pentapetalae</taxon>
        <taxon>asterids</taxon>
        <taxon>campanulids</taxon>
        <taxon>Asterales</taxon>
        <taxon>Asteraceae</taxon>
        <taxon>Asteroideae</taxon>
        <taxon>Heliantheae alliance</taxon>
        <taxon>Heliantheae</taxon>
        <taxon>Helianthus</taxon>
    </lineage>
</organism>
<accession>A0A251TT12</accession>
<dbReference type="InterPro" id="IPR029017">
    <property type="entry name" value="Enolase-like_N"/>
</dbReference>
<dbReference type="EMBL" id="MNCJ02000324">
    <property type="protein sequence ID" value="KAF5789407.1"/>
    <property type="molecule type" value="Genomic_DNA"/>
</dbReference>
<keyword evidence="1" id="KW-0456">Lyase</keyword>
<dbReference type="Gene3D" id="3.30.390.10">
    <property type="entry name" value="Enolase-like, N-terminal domain"/>
    <property type="match status" value="1"/>
</dbReference>
<dbReference type="STRING" id="4232.A0A251TT12"/>
<protein>
    <submittedName>
        <fullName evidence="1">Phosphopyruvate hydratase</fullName>
        <ecNumber evidence="1">4.2.1.11</ecNumber>
    </submittedName>
    <submittedName>
        <fullName evidence="2">Putative PPM-type phosphatase domain-containing protein</fullName>
    </submittedName>
</protein>
<proteinExistence type="predicted"/>
<reference evidence="1" key="3">
    <citation type="submission" date="2020-06" db="EMBL/GenBank/DDBJ databases">
        <title>Helianthus annuus Genome sequencing and assembly Release 2.</title>
        <authorList>
            <person name="Gouzy J."/>
            <person name="Langlade N."/>
            <person name="Munos S."/>
        </authorList>
    </citation>
    <scope>NUCLEOTIDE SEQUENCE</scope>
    <source>
        <tissue evidence="1">Leaves</tissue>
    </source>
</reference>
<dbReference type="GO" id="GO:1902531">
    <property type="term" value="P:regulation of intracellular signal transduction"/>
    <property type="evidence" value="ECO:0000318"/>
    <property type="project" value="GO_Central"/>
</dbReference>
<dbReference type="InParanoid" id="A0A251TT12"/>
<reference evidence="1 3" key="1">
    <citation type="journal article" date="2017" name="Nature">
        <title>The sunflower genome provides insights into oil metabolism, flowering and Asterid evolution.</title>
        <authorList>
            <person name="Badouin H."/>
            <person name="Gouzy J."/>
            <person name="Grassa C.J."/>
            <person name="Murat F."/>
            <person name="Staton S.E."/>
            <person name="Cottret L."/>
            <person name="Lelandais-Briere C."/>
            <person name="Owens G.L."/>
            <person name="Carrere S."/>
            <person name="Mayjonade B."/>
            <person name="Legrand L."/>
            <person name="Gill N."/>
            <person name="Kane N.C."/>
            <person name="Bowers J.E."/>
            <person name="Hubner S."/>
            <person name="Bellec A."/>
            <person name="Berard A."/>
            <person name="Berges H."/>
            <person name="Blanchet N."/>
            <person name="Boniface M.C."/>
            <person name="Brunel D."/>
            <person name="Catrice O."/>
            <person name="Chaidir N."/>
            <person name="Claudel C."/>
            <person name="Donnadieu C."/>
            <person name="Faraut T."/>
            <person name="Fievet G."/>
            <person name="Helmstetter N."/>
            <person name="King M."/>
            <person name="Knapp S.J."/>
            <person name="Lai Z."/>
            <person name="Le Paslier M.C."/>
            <person name="Lippi Y."/>
            <person name="Lorenzon L."/>
            <person name="Mandel J.R."/>
            <person name="Marage G."/>
            <person name="Marchand G."/>
            <person name="Marquand E."/>
            <person name="Bret-Mestries E."/>
            <person name="Morien E."/>
            <person name="Nambeesan S."/>
            <person name="Nguyen T."/>
            <person name="Pegot-Espagnet P."/>
            <person name="Pouilly N."/>
            <person name="Raftis F."/>
            <person name="Sallet E."/>
            <person name="Schiex T."/>
            <person name="Thomas J."/>
            <person name="Vandecasteele C."/>
            <person name="Vares D."/>
            <person name="Vear F."/>
            <person name="Vautrin S."/>
            <person name="Crespi M."/>
            <person name="Mangin B."/>
            <person name="Burke J.M."/>
            <person name="Salse J."/>
            <person name="Munos S."/>
            <person name="Vincourt P."/>
            <person name="Rieseberg L.H."/>
            <person name="Langlade N.B."/>
        </authorList>
    </citation>
    <scope>NUCLEOTIDE SEQUENCE [LARGE SCALE GENOMIC DNA]</scope>
    <source>
        <strain evidence="3">cv. SF193</strain>
        <tissue evidence="1">Leaves</tissue>
    </source>
</reference>
<dbReference type="SUPFAM" id="SSF54826">
    <property type="entry name" value="Enolase N-terminal domain-like"/>
    <property type="match status" value="1"/>
</dbReference>
<evidence type="ECO:0000313" key="3">
    <source>
        <dbReference type="Proteomes" id="UP000215914"/>
    </source>
</evidence>
<dbReference type="GO" id="GO:0004634">
    <property type="term" value="F:phosphopyruvate hydratase activity"/>
    <property type="evidence" value="ECO:0007669"/>
    <property type="project" value="UniProtKB-EC"/>
</dbReference>
<dbReference type="GO" id="GO:0004722">
    <property type="term" value="F:protein serine/threonine phosphatase activity"/>
    <property type="evidence" value="ECO:0000318"/>
    <property type="project" value="GO_Central"/>
</dbReference>
<dbReference type="Gramene" id="mRNA:HanXRQr2_Chr09g0370861">
    <property type="protein sequence ID" value="mRNA:HanXRQr2_Chr09g0370861"/>
    <property type="gene ID" value="HanXRQr2_Chr09g0370861"/>
</dbReference>
<gene>
    <name evidence="2" type="ORF">HannXRQ_Chr09g0243361</name>
    <name evidence="1" type="ORF">HanXRQr2_Chr09g0370861</name>
</gene>
<dbReference type="InterPro" id="IPR036457">
    <property type="entry name" value="PPM-type-like_dom_sf"/>
</dbReference>
<evidence type="ECO:0000313" key="2">
    <source>
        <dbReference type="EMBL" id="OTG13899.1"/>
    </source>
</evidence>
<dbReference type="AlphaFoldDB" id="A0A251TT12"/>
<evidence type="ECO:0000313" key="1">
    <source>
        <dbReference type="EMBL" id="KAF5789407.1"/>
    </source>
</evidence>